<evidence type="ECO:0000256" key="2">
    <source>
        <dbReference type="ARBA" id="ARBA00023125"/>
    </source>
</evidence>
<keyword evidence="3" id="KW-0804">Transcription</keyword>
<keyword evidence="2 4" id="KW-0238">DNA-binding</keyword>
<sequence>MPSKKQEIIRIAREIIHAKGYQATSVSDIMASTNIGKGQFYYYFQSKHALGLAVVEDLVKDWEGQLLDGILNSSDDSVTKLNHMLQWAETSHAEMEIKYGCAMGNLAIEMSAQDEEFRVKIEEFFKHWVDSVAAILTEMIENHQLDESINPKKNAESMVAMIEGGILLMVSQQNIQILQDVFEVIKQQYHLN</sequence>
<evidence type="ECO:0000313" key="6">
    <source>
        <dbReference type="EMBL" id="MBM7657534.1"/>
    </source>
</evidence>
<name>A0ABS2Q8N3_9BACL</name>
<reference evidence="6 7" key="1">
    <citation type="submission" date="2021-01" db="EMBL/GenBank/DDBJ databases">
        <title>Genomic Encyclopedia of Type Strains, Phase IV (KMG-IV): sequencing the most valuable type-strain genomes for metagenomic binning, comparative biology and taxonomic classification.</title>
        <authorList>
            <person name="Goeker M."/>
        </authorList>
    </citation>
    <scope>NUCLEOTIDE SEQUENCE [LARGE SCALE GENOMIC DNA]</scope>
    <source>
        <strain evidence="6 7">DSM 100968</strain>
    </source>
</reference>
<feature type="DNA-binding region" description="H-T-H motif" evidence="4">
    <location>
        <begin position="25"/>
        <end position="44"/>
    </location>
</feature>
<keyword evidence="1" id="KW-0805">Transcription regulation</keyword>
<comment type="caution">
    <text evidence="6">The sequence shown here is derived from an EMBL/GenBank/DDBJ whole genome shotgun (WGS) entry which is preliminary data.</text>
</comment>
<evidence type="ECO:0000256" key="1">
    <source>
        <dbReference type="ARBA" id="ARBA00023015"/>
    </source>
</evidence>
<dbReference type="PROSITE" id="PS50977">
    <property type="entry name" value="HTH_TETR_2"/>
    <property type="match status" value="1"/>
</dbReference>
<dbReference type="InterPro" id="IPR054156">
    <property type="entry name" value="YxaF_TetR_C"/>
</dbReference>
<dbReference type="Pfam" id="PF00440">
    <property type="entry name" value="TetR_N"/>
    <property type="match status" value="1"/>
</dbReference>
<dbReference type="SUPFAM" id="SSF48498">
    <property type="entry name" value="Tetracyclin repressor-like, C-terminal domain"/>
    <property type="match status" value="1"/>
</dbReference>
<dbReference type="RefSeq" id="WP_205005875.1">
    <property type="nucleotide sequence ID" value="NZ_CBCRXA010000014.1"/>
</dbReference>
<dbReference type="Gene3D" id="1.10.357.10">
    <property type="entry name" value="Tetracycline Repressor, domain 2"/>
    <property type="match status" value="1"/>
</dbReference>
<evidence type="ECO:0000259" key="5">
    <source>
        <dbReference type="PROSITE" id="PS50977"/>
    </source>
</evidence>
<feature type="domain" description="HTH tetR-type" evidence="5">
    <location>
        <begin position="2"/>
        <end position="62"/>
    </location>
</feature>
<dbReference type="InterPro" id="IPR023772">
    <property type="entry name" value="DNA-bd_HTH_TetR-type_CS"/>
</dbReference>
<organism evidence="6 7">
    <name type="scientific">Sporolactobacillus spathodeae</name>
    <dbReference type="NCBI Taxonomy" id="1465502"/>
    <lineage>
        <taxon>Bacteria</taxon>
        <taxon>Bacillati</taxon>
        <taxon>Bacillota</taxon>
        <taxon>Bacilli</taxon>
        <taxon>Bacillales</taxon>
        <taxon>Sporolactobacillaceae</taxon>
        <taxon>Sporolactobacillus</taxon>
    </lineage>
</organism>
<dbReference type="Pfam" id="PF21993">
    <property type="entry name" value="TetR_C_13_2"/>
    <property type="match status" value="1"/>
</dbReference>
<dbReference type="InterPro" id="IPR001647">
    <property type="entry name" value="HTH_TetR"/>
</dbReference>
<dbReference type="PANTHER" id="PTHR47506">
    <property type="entry name" value="TRANSCRIPTIONAL REGULATORY PROTEIN"/>
    <property type="match status" value="1"/>
</dbReference>
<gene>
    <name evidence="6" type="ORF">JOC27_000983</name>
</gene>
<evidence type="ECO:0000313" key="7">
    <source>
        <dbReference type="Proteomes" id="UP000823201"/>
    </source>
</evidence>
<dbReference type="InterPro" id="IPR036271">
    <property type="entry name" value="Tet_transcr_reg_TetR-rel_C_sf"/>
</dbReference>
<dbReference type="SUPFAM" id="SSF46689">
    <property type="entry name" value="Homeodomain-like"/>
    <property type="match status" value="1"/>
</dbReference>
<accession>A0ABS2Q8N3</accession>
<dbReference type="PRINTS" id="PR00455">
    <property type="entry name" value="HTHTETR"/>
</dbReference>
<evidence type="ECO:0000256" key="4">
    <source>
        <dbReference type="PROSITE-ProRule" id="PRU00335"/>
    </source>
</evidence>
<evidence type="ECO:0000256" key="3">
    <source>
        <dbReference type="ARBA" id="ARBA00023163"/>
    </source>
</evidence>
<proteinExistence type="predicted"/>
<dbReference type="PANTHER" id="PTHR47506:SF1">
    <property type="entry name" value="HTH-TYPE TRANSCRIPTIONAL REGULATOR YJDC"/>
    <property type="match status" value="1"/>
</dbReference>
<dbReference type="InterPro" id="IPR009057">
    <property type="entry name" value="Homeodomain-like_sf"/>
</dbReference>
<keyword evidence="7" id="KW-1185">Reference proteome</keyword>
<dbReference type="Proteomes" id="UP000823201">
    <property type="component" value="Unassembled WGS sequence"/>
</dbReference>
<protein>
    <submittedName>
        <fullName evidence="6">TetR/AcrR family transcriptional repressor of nem operon</fullName>
    </submittedName>
</protein>
<dbReference type="PROSITE" id="PS01081">
    <property type="entry name" value="HTH_TETR_1"/>
    <property type="match status" value="1"/>
</dbReference>
<dbReference type="EMBL" id="JAFBEV010000006">
    <property type="protein sequence ID" value="MBM7657534.1"/>
    <property type="molecule type" value="Genomic_DNA"/>
</dbReference>